<feature type="transmembrane region" description="Helical" evidence="2">
    <location>
        <begin position="90"/>
        <end position="109"/>
    </location>
</feature>
<evidence type="ECO:0000256" key="1">
    <source>
        <dbReference type="SAM" id="MobiDB-lite"/>
    </source>
</evidence>
<keyword evidence="4" id="KW-1185">Reference proteome</keyword>
<reference evidence="3" key="1">
    <citation type="submission" date="2019-06" db="EMBL/GenBank/DDBJ databases">
        <authorList>
            <person name="Zheng W."/>
        </authorList>
    </citation>
    <scope>NUCLEOTIDE SEQUENCE</scope>
    <source>
        <strain evidence="3">QDHG01</strain>
    </source>
</reference>
<dbReference type="AlphaFoldDB" id="A0A8J8P1A3"/>
<evidence type="ECO:0000256" key="2">
    <source>
        <dbReference type="SAM" id="Phobius"/>
    </source>
</evidence>
<organism evidence="3 4">
    <name type="scientific">Halteria grandinella</name>
    <dbReference type="NCBI Taxonomy" id="5974"/>
    <lineage>
        <taxon>Eukaryota</taxon>
        <taxon>Sar</taxon>
        <taxon>Alveolata</taxon>
        <taxon>Ciliophora</taxon>
        <taxon>Intramacronucleata</taxon>
        <taxon>Spirotrichea</taxon>
        <taxon>Stichotrichia</taxon>
        <taxon>Sporadotrichida</taxon>
        <taxon>Halteriidae</taxon>
        <taxon>Halteria</taxon>
    </lineage>
</organism>
<keyword evidence="2" id="KW-0472">Membrane</keyword>
<evidence type="ECO:0000313" key="4">
    <source>
        <dbReference type="Proteomes" id="UP000785679"/>
    </source>
</evidence>
<protein>
    <recommendedName>
        <fullName evidence="5">TRP C-terminal domain-containing protein</fullName>
    </recommendedName>
</protein>
<comment type="caution">
    <text evidence="3">The sequence shown here is derived from an EMBL/GenBank/DDBJ whole genome shotgun (WGS) entry which is preliminary data.</text>
</comment>
<evidence type="ECO:0000313" key="3">
    <source>
        <dbReference type="EMBL" id="TNV83831.1"/>
    </source>
</evidence>
<feature type="compositionally biased region" description="Low complexity" evidence="1">
    <location>
        <begin position="240"/>
        <end position="258"/>
    </location>
</feature>
<keyword evidence="2" id="KW-1133">Transmembrane helix</keyword>
<accession>A0A8J8P1A3</accession>
<feature type="transmembrane region" description="Helical" evidence="2">
    <location>
        <begin position="121"/>
        <end position="140"/>
    </location>
</feature>
<feature type="transmembrane region" description="Helical" evidence="2">
    <location>
        <begin position="12"/>
        <end position="31"/>
    </location>
</feature>
<keyword evidence="2" id="KW-0812">Transmembrane</keyword>
<evidence type="ECO:0008006" key="5">
    <source>
        <dbReference type="Google" id="ProtNLM"/>
    </source>
</evidence>
<dbReference type="EMBL" id="RRYP01003403">
    <property type="protein sequence ID" value="TNV83831.1"/>
    <property type="molecule type" value="Genomic_DNA"/>
</dbReference>
<feature type="transmembrane region" description="Helical" evidence="2">
    <location>
        <begin position="65"/>
        <end position="84"/>
    </location>
</feature>
<feature type="transmembrane region" description="Helical" evidence="2">
    <location>
        <begin position="160"/>
        <end position="185"/>
    </location>
</feature>
<proteinExistence type="predicted"/>
<dbReference type="Proteomes" id="UP000785679">
    <property type="component" value="Unassembled WGS sequence"/>
</dbReference>
<sequence>MRVDSRTFGGDMSSVLSPAIFFSLFCAIIYLTKLVRNNDLQNPQFLKRYGNIVEGLKIESHLGRYWNIITFARWTVVALVIICMRDYGNMQIIALALFSIAVQITIIFVKPMENTTENLMSITNEVFVSFYLYTLLAMTAGSDLMPSLQEQYGYREMSGVILICIVFVSVFFNVAKLIGVFYIALKLKVSRFIAKKRLTSTKVKKYILNNQTDNTNNTIAPDQQHDHFNDKPFNSTSKAQPQLKQNQKNQQKTQQQNSQISANAIPLKMMSHHQSISSSSTHVMLEHDSTLAYHIDDQFELRDATPQAANIENPYNYRNVSTLKSQIAYIASKHAQEGVIY</sequence>
<gene>
    <name evidence="3" type="ORF">FGO68_gene1792</name>
</gene>
<feature type="region of interest" description="Disordered" evidence="1">
    <location>
        <begin position="213"/>
        <end position="258"/>
    </location>
</feature>
<name>A0A8J8P1A3_HALGN</name>